<sequence>MLDLLRWYGVERLSTDKGRLYRAAVRLLTQHGLSLRLVFDAMHVLAVKEYGLVVASHDEDMGRLAGIVGLCIAGPWADPMAHRIVYPDPAVERAVREVRAIRNKLAELAILAEEAGKKGKRSEAYRVIDAFLNEEIGYDEAYYKLKALARA</sequence>
<reference evidence="1 2" key="1">
    <citation type="journal article" date="2007" name="Archaea">
        <title>The genome of Hyperthermus butylicus: a sulfur-reducing, peptide fermenting, neutrophilic Crenarchaeote growing up to 108 degrees C.</title>
        <authorList>
            <person name="Brugger K."/>
            <person name="Chen L."/>
            <person name="Stark M."/>
            <person name="Zibat A."/>
            <person name="Redder P."/>
            <person name="Ruepp A."/>
            <person name="Awayez M."/>
            <person name="She Q."/>
            <person name="Garrett R.A."/>
            <person name="Klenk H.P."/>
        </authorList>
    </citation>
    <scope>NUCLEOTIDE SEQUENCE [LARGE SCALE GENOMIC DNA]</scope>
    <source>
        <strain evidence="2">DSM 5456 / JCM 9403 / PLM1-5</strain>
    </source>
</reference>
<dbReference type="KEGG" id="hbu:Hbut_0647"/>
<dbReference type="HOGENOM" id="CLU_1727219_0_0_2"/>
<proteinExistence type="predicted"/>
<organism evidence="1 2">
    <name type="scientific">Hyperthermus butylicus (strain DSM 5456 / JCM 9403 / PLM1-5)</name>
    <dbReference type="NCBI Taxonomy" id="415426"/>
    <lineage>
        <taxon>Archaea</taxon>
        <taxon>Thermoproteota</taxon>
        <taxon>Thermoprotei</taxon>
        <taxon>Desulfurococcales</taxon>
        <taxon>Pyrodictiaceae</taxon>
        <taxon>Hyperthermus</taxon>
    </lineage>
</organism>
<dbReference type="EnsemblBacteria" id="ABM80504">
    <property type="protein sequence ID" value="ABM80504"/>
    <property type="gene ID" value="Hbut_0647"/>
</dbReference>
<gene>
    <name evidence="1" type="ordered locus">Hbut_0647</name>
</gene>
<protein>
    <submittedName>
        <fullName evidence="1">Uncharacterized protein</fullName>
    </submittedName>
</protein>
<keyword evidence="2" id="KW-1185">Reference proteome</keyword>
<accession>A2BKJ3</accession>
<dbReference type="EMBL" id="CP000493">
    <property type="protein sequence ID" value="ABM80504.1"/>
    <property type="molecule type" value="Genomic_DNA"/>
</dbReference>
<dbReference type="AlphaFoldDB" id="A2BKJ3"/>
<dbReference type="Proteomes" id="UP000002593">
    <property type="component" value="Chromosome"/>
</dbReference>
<evidence type="ECO:0000313" key="2">
    <source>
        <dbReference type="Proteomes" id="UP000002593"/>
    </source>
</evidence>
<name>A2BKJ3_HYPBU</name>
<dbReference type="eggNOG" id="arCOG14904">
    <property type="taxonomic scope" value="Archaea"/>
</dbReference>
<evidence type="ECO:0000313" key="1">
    <source>
        <dbReference type="EMBL" id="ABM80504.1"/>
    </source>
</evidence>